<dbReference type="Pfam" id="PF00440">
    <property type="entry name" value="TetR_N"/>
    <property type="match status" value="1"/>
</dbReference>
<reference evidence="4 5" key="1">
    <citation type="journal article" date="2002" name="Int. J. Syst. Evol. Microbiol.">
        <title>Sphingopyxis witflariensis sp. nov., isolated from activated sludge.</title>
        <authorList>
            <person name="Kampfer P."/>
            <person name="Witzenberger R."/>
            <person name="Denner E.B."/>
            <person name="Busse H.J."/>
            <person name="Neef A."/>
        </authorList>
    </citation>
    <scope>NUCLEOTIDE SEQUENCE [LARGE SCALE GENOMIC DNA]</scope>
    <source>
        <strain evidence="4 5">DSM 14551</strain>
    </source>
</reference>
<dbReference type="InterPro" id="IPR009057">
    <property type="entry name" value="Homeodomain-like_sf"/>
</dbReference>
<name>A0A246K5E6_9SPHN</name>
<accession>A0A246K5E6</accession>
<dbReference type="InterPro" id="IPR050109">
    <property type="entry name" value="HTH-type_TetR-like_transc_reg"/>
</dbReference>
<feature type="domain" description="HTH tetR-type" evidence="3">
    <location>
        <begin position="10"/>
        <end position="70"/>
    </location>
</feature>
<dbReference type="OrthoDB" id="2356263at2"/>
<dbReference type="PANTHER" id="PTHR30055:SF235">
    <property type="entry name" value="TRANSCRIPTIONAL REGULATORY PROTEIN"/>
    <property type="match status" value="1"/>
</dbReference>
<dbReference type="PANTHER" id="PTHR30055">
    <property type="entry name" value="HTH-TYPE TRANSCRIPTIONAL REGULATOR RUTR"/>
    <property type="match status" value="1"/>
</dbReference>
<dbReference type="PROSITE" id="PS50977">
    <property type="entry name" value="HTH_TETR_2"/>
    <property type="match status" value="1"/>
</dbReference>
<comment type="caution">
    <text evidence="4">The sequence shown here is derived from an EMBL/GenBank/DDBJ whole genome shotgun (WGS) entry which is preliminary data.</text>
</comment>
<dbReference type="PRINTS" id="PR00455">
    <property type="entry name" value="HTHTETR"/>
</dbReference>
<organism evidence="4 5">
    <name type="scientific">Sphingopyxis witflariensis</name>
    <dbReference type="NCBI Taxonomy" id="173675"/>
    <lineage>
        <taxon>Bacteria</taxon>
        <taxon>Pseudomonadati</taxon>
        <taxon>Pseudomonadota</taxon>
        <taxon>Alphaproteobacteria</taxon>
        <taxon>Sphingomonadales</taxon>
        <taxon>Sphingomonadaceae</taxon>
        <taxon>Sphingopyxis</taxon>
    </lineage>
</organism>
<evidence type="ECO:0000256" key="1">
    <source>
        <dbReference type="ARBA" id="ARBA00023125"/>
    </source>
</evidence>
<dbReference type="Pfam" id="PF17939">
    <property type="entry name" value="TetR_C_30"/>
    <property type="match status" value="1"/>
</dbReference>
<dbReference type="AlphaFoldDB" id="A0A246K5E6"/>
<dbReference type="InterPro" id="IPR001647">
    <property type="entry name" value="HTH_TetR"/>
</dbReference>
<dbReference type="InterPro" id="IPR036271">
    <property type="entry name" value="Tet_transcr_reg_TetR-rel_C_sf"/>
</dbReference>
<sequence length="230" mass="25873">MEKAKIRAGVTTKVRILDAAESLFSQFGYAAVTTRQIAQKAKVVLSALPYYFGSKREILRQILDRYMRPMQIERARLYEVVTAERLEGQALVRRILEALLVPAFGATQQHRVYFCLMGIMSTDPNPEVRELLNEVMGMYPTGIPAGFREAVPGLTDVEFYRRFYCVIGAMIYVQLDTGRMAYVTGNALDFSAPQENLDLMVNFFLAGLCAPASKQVIFFVCVDCDPAAQR</sequence>
<dbReference type="GO" id="GO:0000976">
    <property type="term" value="F:transcription cis-regulatory region binding"/>
    <property type="evidence" value="ECO:0007669"/>
    <property type="project" value="TreeGrafter"/>
</dbReference>
<feature type="DNA-binding region" description="H-T-H motif" evidence="2">
    <location>
        <begin position="33"/>
        <end position="52"/>
    </location>
</feature>
<dbReference type="Gene3D" id="1.10.357.10">
    <property type="entry name" value="Tetracycline Repressor, domain 2"/>
    <property type="match status" value="1"/>
</dbReference>
<dbReference type="SUPFAM" id="SSF46689">
    <property type="entry name" value="Homeodomain-like"/>
    <property type="match status" value="1"/>
</dbReference>
<proteinExistence type="predicted"/>
<protein>
    <recommendedName>
        <fullName evidence="3">HTH tetR-type domain-containing protein</fullName>
    </recommendedName>
</protein>
<evidence type="ECO:0000313" key="5">
    <source>
        <dbReference type="Proteomes" id="UP000197097"/>
    </source>
</evidence>
<dbReference type="EMBL" id="NISJ01000002">
    <property type="protein sequence ID" value="OWR00218.1"/>
    <property type="molecule type" value="Genomic_DNA"/>
</dbReference>
<evidence type="ECO:0000256" key="2">
    <source>
        <dbReference type="PROSITE-ProRule" id="PRU00335"/>
    </source>
</evidence>
<gene>
    <name evidence="4" type="ORF">CDQ91_05505</name>
</gene>
<dbReference type="SUPFAM" id="SSF48498">
    <property type="entry name" value="Tetracyclin repressor-like, C-terminal domain"/>
    <property type="match status" value="1"/>
</dbReference>
<evidence type="ECO:0000259" key="3">
    <source>
        <dbReference type="PROSITE" id="PS50977"/>
    </source>
</evidence>
<dbReference type="GO" id="GO:0003700">
    <property type="term" value="F:DNA-binding transcription factor activity"/>
    <property type="evidence" value="ECO:0007669"/>
    <property type="project" value="TreeGrafter"/>
</dbReference>
<dbReference type="RefSeq" id="WP_088471708.1">
    <property type="nucleotide sequence ID" value="NZ_NISJ01000002.1"/>
</dbReference>
<dbReference type="Proteomes" id="UP000197097">
    <property type="component" value="Unassembled WGS sequence"/>
</dbReference>
<dbReference type="InterPro" id="IPR041586">
    <property type="entry name" value="PsrA_TetR_C"/>
</dbReference>
<keyword evidence="5" id="KW-1185">Reference proteome</keyword>
<evidence type="ECO:0000313" key="4">
    <source>
        <dbReference type="EMBL" id="OWR00218.1"/>
    </source>
</evidence>
<keyword evidence="1 2" id="KW-0238">DNA-binding</keyword>